<protein>
    <submittedName>
        <fullName evidence="3">Uncharacterized protein</fullName>
    </submittedName>
</protein>
<dbReference type="Proteomes" id="UP000221165">
    <property type="component" value="Unassembled WGS sequence"/>
</dbReference>
<dbReference type="RefSeq" id="XP_067918280.1">
    <property type="nucleotide sequence ID" value="XM_068069747.1"/>
</dbReference>
<keyword evidence="4" id="KW-1185">Reference proteome</keyword>
<dbReference type="EMBL" id="MIGC01005825">
    <property type="protein sequence ID" value="PHJ16553.1"/>
    <property type="molecule type" value="Genomic_DNA"/>
</dbReference>
<accession>A0A2C6KJI2</accession>
<organism evidence="3 4">
    <name type="scientific">Cystoisospora suis</name>
    <dbReference type="NCBI Taxonomy" id="483139"/>
    <lineage>
        <taxon>Eukaryota</taxon>
        <taxon>Sar</taxon>
        <taxon>Alveolata</taxon>
        <taxon>Apicomplexa</taxon>
        <taxon>Conoidasida</taxon>
        <taxon>Coccidia</taxon>
        <taxon>Eucoccidiorida</taxon>
        <taxon>Eimeriorina</taxon>
        <taxon>Sarcocystidae</taxon>
        <taxon>Cystoisospora</taxon>
    </lineage>
</organism>
<sequence length="259" mass="28398">MKMRLRVGGGRIGVLVRATLFCLSASWVCFVRCETAKEAQETPRNSLPEEQKNVKTCENSILELSAEEGRVFSFTCKDGSKLYPVELGQVAEKTINDQLKKVYQFTPTSGKAQVCDHSHEGDLSELVPNSTLVKVTPSQQDNGQRTEAKNPVFKLTLGPAQDTPKHLCYICSNKPVQTPTRSDQQVCTIFITVPKKTEQPQPQKPPEGPQQQDPQSPSPPQQQDPQPDEPSGSGAFSPTLSGGVFMTLATSALGWMVHM</sequence>
<dbReference type="VEuPathDB" id="ToxoDB:CSUI_009634"/>
<feature type="region of interest" description="Disordered" evidence="1">
    <location>
        <begin position="194"/>
        <end position="241"/>
    </location>
</feature>
<evidence type="ECO:0000313" key="3">
    <source>
        <dbReference type="EMBL" id="PHJ16553.1"/>
    </source>
</evidence>
<dbReference type="GeneID" id="94432958"/>
<dbReference type="InterPro" id="IPR036755">
    <property type="entry name" value="SRS_dom_sf"/>
</dbReference>
<keyword evidence="2" id="KW-0732">Signal</keyword>
<evidence type="ECO:0000313" key="4">
    <source>
        <dbReference type="Proteomes" id="UP000221165"/>
    </source>
</evidence>
<dbReference type="Gene3D" id="2.60.40.1320">
    <property type="entry name" value="SRS domain"/>
    <property type="match status" value="1"/>
</dbReference>
<reference evidence="3 4" key="1">
    <citation type="journal article" date="2017" name="Int. J. Parasitol.">
        <title>The genome of the protozoan parasite Cystoisospora suis and a reverse vaccinology approach to identify vaccine candidates.</title>
        <authorList>
            <person name="Palmieri N."/>
            <person name="Shrestha A."/>
            <person name="Ruttkowski B."/>
            <person name="Beck T."/>
            <person name="Vogl C."/>
            <person name="Tomley F."/>
            <person name="Blake D.P."/>
            <person name="Joachim A."/>
        </authorList>
    </citation>
    <scope>NUCLEOTIDE SEQUENCE [LARGE SCALE GENOMIC DNA]</scope>
    <source>
        <strain evidence="3 4">Wien I</strain>
    </source>
</reference>
<evidence type="ECO:0000256" key="2">
    <source>
        <dbReference type="SAM" id="SignalP"/>
    </source>
</evidence>
<comment type="caution">
    <text evidence="3">The sequence shown here is derived from an EMBL/GenBank/DDBJ whole genome shotgun (WGS) entry which is preliminary data.</text>
</comment>
<evidence type="ECO:0000256" key="1">
    <source>
        <dbReference type="SAM" id="MobiDB-lite"/>
    </source>
</evidence>
<gene>
    <name evidence="3" type="ORF">CSUI_009634</name>
</gene>
<feature type="signal peptide" evidence="2">
    <location>
        <begin position="1"/>
        <end position="33"/>
    </location>
</feature>
<name>A0A2C6KJI2_9APIC</name>
<dbReference type="AlphaFoldDB" id="A0A2C6KJI2"/>
<proteinExistence type="predicted"/>
<feature type="chain" id="PRO_5012767588" evidence="2">
    <location>
        <begin position="34"/>
        <end position="259"/>
    </location>
</feature>